<dbReference type="EMBL" id="CALNXI010000111">
    <property type="protein sequence ID" value="CAH3019258.1"/>
    <property type="molecule type" value="Genomic_DNA"/>
</dbReference>
<evidence type="ECO:0000313" key="2">
    <source>
        <dbReference type="EMBL" id="CAH3019258.1"/>
    </source>
</evidence>
<accession>A0ABN8LPT4</accession>
<comment type="caution">
    <text evidence="2">The sequence shown here is derived from an EMBL/GenBank/DDBJ whole genome shotgun (WGS) entry which is preliminary data.</text>
</comment>
<proteinExistence type="predicted"/>
<keyword evidence="3" id="KW-1185">Reference proteome</keyword>
<dbReference type="Proteomes" id="UP001159427">
    <property type="component" value="Unassembled WGS sequence"/>
</dbReference>
<reference evidence="2 3" key="1">
    <citation type="submission" date="2022-05" db="EMBL/GenBank/DDBJ databases">
        <authorList>
            <consortium name="Genoscope - CEA"/>
            <person name="William W."/>
        </authorList>
    </citation>
    <scope>NUCLEOTIDE SEQUENCE [LARGE SCALE GENOMIC DNA]</scope>
</reference>
<protein>
    <submittedName>
        <fullName evidence="2">Uncharacterized protein</fullName>
    </submittedName>
</protein>
<name>A0ABN8LPT4_9CNID</name>
<feature type="region of interest" description="Disordered" evidence="1">
    <location>
        <begin position="17"/>
        <end position="40"/>
    </location>
</feature>
<gene>
    <name evidence="2" type="ORF">PEVE_00002007</name>
</gene>
<organism evidence="2 3">
    <name type="scientific">Porites evermanni</name>
    <dbReference type="NCBI Taxonomy" id="104178"/>
    <lineage>
        <taxon>Eukaryota</taxon>
        <taxon>Metazoa</taxon>
        <taxon>Cnidaria</taxon>
        <taxon>Anthozoa</taxon>
        <taxon>Hexacorallia</taxon>
        <taxon>Scleractinia</taxon>
        <taxon>Fungiina</taxon>
        <taxon>Poritidae</taxon>
        <taxon>Porites</taxon>
    </lineage>
</organism>
<sequence>MCFTCTFISQVSLGGGDTEIQSQESDDDGTVSTVSVDSTEDSVEEARGASTAVDGVPKLKRAVEQSTVSLSLKGYQMIVKSVFREQLDRDNIVKVLRSRFSVKANTLITLTVSQLTEIIAKKLLNYQFCSIKKGASSSNMKM</sequence>
<evidence type="ECO:0000313" key="3">
    <source>
        <dbReference type="Proteomes" id="UP001159427"/>
    </source>
</evidence>
<evidence type="ECO:0000256" key="1">
    <source>
        <dbReference type="SAM" id="MobiDB-lite"/>
    </source>
</evidence>